<dbReference type="PANTHER" id="PTHR11409">
    <property type="entry name" value="ADENOSINE DEAMINASE"/>
    <property type="match status" value="1"/>
</dbReference>
<dbReference type="SUPFAM" id="SSF51556">
    <property type="entry name" value="Metallo-dependent hydrolases"/>
    <property type="match status" value="1"/>
</dbReference>
<protein>
    <recommendedName>
        <fullName evidence="3">adenosine deaminase</fullName>
        <ecNumber evidence="3">3.5.4.4</ecNumber>
    </recommendedName>
</protein>
<dbReference type="EMBL" id="JBBMFS010000004">
    <property type="protein sequence ID" value="MEQ2554690.1"/>
    <property type="molecule type" value="Genomic_DNA"/>
</dbReference>
<comment type="caution">
    <text evidence="8">The sequence shown here is derived from an EMBL/GenBank/DDBJ whole genome shotgun (WGS) entry which is preliminary data.</text>
</comment>
<keyword evidence="5 8" id="KW-0378">Hydrolase</keyword>
<keyword evidence="4" id="KW-0479">Metal-binding</keyword>
<evidence type="ECO:0000256" key="5">
    <source>
        <dbReference type="ARBA" id="ARBA00022801"/>
    </source>
</evidence>
<comment type="similarity">
    <text evidence="2">Belongs to the metallo-dependent hydrolases superfamily. Adenosine and AMP deaminases family.</text>
</comment>
<dbReference type="InterPro" id="IPR032466">
    <property type="entry name" value="Metal_Hydrolase"/>
</dbReference>
<evidence type="ECO:0000256" key="3">
    <source>
        <dbReference type="ARBA" id="ARBA00012784"/>
    </source>
</evidence>
<evidence type="ECO:0000256" key="2">
    <source>
        <dbReference type="ARBA" id="ARBA00006676"/>
    </source>
</evidence>
<evidence type="ECO:0000313" key="9">
    <source>
        <dbReference type="Proteomes" id="UP001546774"/>
    </source>
</evidence>
<keyword evidence="6" id="KW-0862">Zinc</keyword>
<evidence type="ECO:0000256" key="4">
    <source>
        <dbReference type="ARBA" id="ARBA00022723"/>
    </source>
</evidence>
<sequence>MNIQNLNCLIDLHLHLDGSLPLHTVKELAEQQGITLQMTDGELKKKLSVPAGCRDLNEYLTKFEFPLTLMQTPEALEKCMHDLLTELEGQGVQYCEVRFAPQLHTQKGMSQNEVIEAVKAGLYSVAGVKPESIHAGIILCCMRGSDNGQQNKITVEEAARHLGSGVCAVDLAGAEALYPTEQYADLFAYAKQLRIPVTIHAGEAAGTESIRAAVAMGAARIGHGIRAAYDAETMELLKEHHITLELCPTSNLNTKVVDFIGQYPIRQLMDAGVAVTINTDNMTVSDTCIQHEYQLLADTFAFGDTQIKEFLYHAAEASFTTEDIKQLLKARITYTF</sequence>
<gene>
    <name evidence="8" type="primary">add</name>
    <name evidence="8" type="ORF">WMO37_06595</name>
</gene>
<dbReference type="Pfam" id="PF00962">
    <property type="entry name" value="A_deaminase"/>
    <property type="match status" value="1"/>
</dbReference>
<reference evidence="8" key="1">
    <citation type="submission" date="2024-03" db="EMBL/GenBank/DDBJ databases">
        <title>Human intestinal bacterial collection.</title>
        <authorList>
            <person name="Pauvert C."/>
            <person name="Hitch T.C.A."/>
            <person name="Clavel T."/>
        </authorList>
    </citation>
    <scope>NUCLEOTIDE SEQUENCE [LARGE SCALE GENOMIC DNA]</scope>
    <source>
        <strain evidence="8">CLA-AA-H89B</strain>
    </source>
</reference>
<dbReference type="EC" id="3.5.4.4" evidence="3"/>
<organism evidence="8 9">
    <name type="scientific">Lachnospira intestinalis</name>
    <dbReference type="NCBI Taxonomy" id="3133158"/>
    <lineage>
        <taxon>Bacteria</taxon>
        <taxon>Bacillati</taxon>
        <taxon>Bacillota</taxon>
        <taxon>Clostridia</taxon>
        <taxon>Lachnospirales</taxon>
        <taxon>Lachnospiraceae</taxon>
        <taxon>Lachnospira</taxon>
    </lineage>
</organism>
<feature type="domain" description="Adenosine deaminase" evidence="7">
    <location>
        <begin position="10"/>
        <end position="332"/>
    </location>
</feature>
<evidence type="ECO:0000256" key="1">
    <source>
        <dbReference type="ARBA" id="ARBA00001947"/>
    </source>
</evidence>
<dbReference type="PANTHER" id="PTHR11409:SF43">
    <property type="entry name" value="ADENOSINE DEAMINASE"/>
    <property type="match status" value="1"/>
</dbReference>
<dbReference type="GO" id="GO:0016787">
    <property type="term" value="F:hydrolase activity"/>
    <property type="evidence" value="ECO:0007669"/>
    <property type="project" value="UniProtKB-KW"/>
</dbReference>
<proteinExistence type="inferred from homology"/>
<evidence type="ECO:0000256" key="6">
    <source>
        <dbReference type="ARBA" id="ARBA00022833"/>
    </source>
</evidence>
<name>A0ABV1H4R0_9FIRM</name>
<dbReference type="NCBIfam" id="TIGR01430">
    <property type="entry name" value="aden_deam"/>
    <property type="match status" value="1"/>
</dbReference>
<comment type="cofactor">
    <cofactor evidence="1">
        <name>Zn(2+)</name>
        <dbReference type="ChEBI" id="CHEBI:29105"/>
    </cofactor>
</comment>
<dbReference type="InterPro" id="IPR001365">
    <property type="entry name" value="A_deaminase_dom"/>
</dbReference>
<evidence type="ECO:0000313" key="8">
    <source>
        <dbReference type="EMBL" id="MEQ2554690.1"/>
    </source>
</evidence>
<dbReference type="Proteomes" id="UP001546774">
    <property type="component" value="Unassembled WGS sequence"/>
</dbReference>
<dbReference type="InterPro" id="IPR006330">
    <property type="entry name" value="Ado/ade_deaminase"/>
</dbReference>
<dbReference type="Gene3D" id="3.20.20.140">
    <property type="entry name" value="Metal-dependent hydrolases"/>
    <property type="match status" value="1"/>
</dbReference>
<keyword evidence="9" id="KW-1185">Reference proteome</keyword>
<accession>A0ABV1H4R0</accession>
<evidence type="ECO:0000259" key="7">
    <source>
        <dbReference type="Pfam" id="PF00962"/>
    </source>
</evidence>